<sequence>MSRGRRRTMSQNTIQGNEVWKRLRKNKMAILGLFITVGLIIVALLAPIIAPYDPYEVDLSRALKAPMEDGHILGTDQLGRDQFSRLLYGARISLRVGIITQAISLVIGIIMGALAGYYGGRVDDVISYLINIFFAFPSLLFAIAIMATLGPGLNNVFIALGAVSWPGLARIVRGQVLQLKEQEYIEAIRALGGNDLRIILKHIIPNCLAPVIVTATLGVAGAILSEAGLSFLGLGAQPPEPSWGLMLAMGRTYVTSKTWLTIYPGLAIMITILGLNLLGDGLRDALDPRLKQ</sequence>
<accession>A0A3Q9HRG1</accession>
<dbReference type="OrthoDB" id="9783218at2"/>
<dbReference type="PANTHER" id="PTHR43386:SF1">
    <property type="entry name" value="D,D-DIPEPTIDE TRANSPORT SYSTEM PERMEASE PROTEIN DDPC-RELATED"/>
    <property type="match status" value="1"/>
</dbReference>
<feature type="transmembrane region" description="Helical" evidence="7">
    <location>
        <begin position="30"/>
        <end position="50"/>
    </location>
</feature>
<feature type="transmembrane region" description="Helical" evidence="7">
    <location>
        <begin position="203"/>
        <end position="224"/>
    </location>
</feature>
<dbReference type="KEGG" id="aft:BBF96_10155"/>
<evidence type="ECO:0000259" key="8">
    <source>
        <dbReference type="PROSITE" id="PS50928"/>
    </source>
</evidence>
<keyword evidence="3" id="KW-1003">Cell membrane</keyword>
<dbReference type="InterPro" id="IPR035906">
    <property type="entry name" value="MetI-like_sf"/>
</dbReference>
<evidence type="ECO:0000313" key="9">
    <source>
        <dbReference type="EMBL" id="AZR73713.1"/>
    </source>
</evidence>
<comment type="similarity">
    <text evidence="7">Belongs to the binding-protein-dependent transport system permease family.</text>
</comment>
<keyword evidence="5 7" id="KW-1133">Transmembrane helix</keyword>
<protein>
    <submittedName>
        <fullName evidence="9">Peptide ABC transporter permease</fullName>
    </submittedName>
</protein>
<feature type="domain" description="ABC transmembrane type-1" evidence="8">
    <location>
        <begin position="90"/>
        <end position="279"/>
    </location>
</feature>
<dbReference type="AlphaFoldDB" id="A0A3Q9HRG1"/>
<organism evidence="9 10">
    <name type="scientific">Anoxybacter fermentans</name>
    <dbReference type="NCBI Taxonomy" id="1323375"/>
    <lineage>
        <taxon>Bacteria</taxon>
        <taxon>Bacillati</taxon>
        <taxon>Bacillota</taxon>
        <taxon>Clostridia</taxon>
        <taxon>Halanaerobiales</taxon>
        <taxon>Anoxybacter</taxon>
    </lineage>
</organism>
<dbReference type="PROSITE" id="PS50928">
    <property type="entry name" value="ABC_TM1"/>
    <property type="match status" value="1"/>
</dbReference>
<comment type="subcellular location">
    <subcellularLocation>
        <location evidence="1 7">Cell membrane</location>
        <topology evidence="1 7">Multi-pass membrane protein</topology>
    </subcellularLocation>
</comment>
<evidence type="ECO:0000256" key="7">
    <source>
        <dbReference type="RuleBase" id="RU363032"/>
    </source>
</evidence>
<keyword evidence="10" id="KW-1185">Reference proteome</keyword>
<feature type="transmembrane region" description="Helical" evidence="7">
    <location>
        <begin position="92"/>
        <end position="118"/>
    </location>
</feature>
<keyword evidence="6 7" id="KW-0472">Membrane</keyword>
<evidence type="ECO:0000256" key="5">
    <source>
        <dbReference type="ARBA" id="ARBA00022989"/>
    </source>
</evidence>
<reference evidence="9 10" key="1">
    <citation type="submission" date="2016-07" db="EMBL/GenBank/DDBJ databases">
        <title>Genome and transcriptome analysis of iron-reducing fermentative bacteria Anoxybacter fermentans.</title>
        <authorList>
            <person name="Zeng X."/>
            <person name="Shao Z."/>
        </authorList>
    </citation>
    <scope>NUCLEOTIDE SEQUENCE [LARGE SCALE GENOMIC DNA]</scope>
    <source>
        <strain evidence="9 10">DY22613</strain>
    </source>
</reference>
<dbReference type="Gene3D" id="1.10.3720.10">
    <property type="entry name" value="MetI-like"/>
    <property type="match status" value="1"/>
</dbReference>
<keyword evidence="2 7" id="KW-0813">Transport</keyword>
<dbReference type="InterPro" id="IPR025966">
    <property type="entry name" value="OppC_N"/>
</dbReference>
<feature type="transmembrane region" description="Helical" evidence="7">
    <location>
        <begin position="125"/>
        <end position="147"/>
    </location>
</feature>
<dbReference type="GO" id="GO:0055085">
    <property type="term" value="P:transmembrane transport"/>
    <property type="evidence" value="ECO:0007669"/>
    <property type="project" value="InterPro"/>
</dbReference>
<keyword evidence="4 7" id="KW-0812">Transmembrane</keyword>
<dbReference type="Pfam" id="PF12911">
    <property type="entry name" value="OppC_N"/>
    <property type="match status" value="1"/>
</dbReference>
<dbReference type="EMBL" id="CP016379">
    <property type="protein sequence ID" value="AZR73713.1"/>
    <property type="molecule type" value="Genomic_DNA"/>
</dbReference>
<proteinExistence type="inferred from homology"/>
<feature type="transmembrane region" description="Helical" evidence="7">
    <location>
        <begin position="153"/>
        <end position="172"/>
    </location>
</feature>
<dbReference type="Pfam" id="PF00528">
    <property type="entry name" value="BPD_transp_1"/>
    <property type="match status" value="1"/>
</dbReference>
<dbReference type="PANTHER" id="PTHR43386">
    <property type="entry name" value="OLIGOPEPTIDE TRANSPORT SYSTEM PERMEASE PROTEIN APPC"/>
    <property type="match status" value="1"/>
</dbReference>
<feature type="transmembrane region" description="Helical" evidence="7">
    <location>
        <begin position="259"/>
        <end position="279"/>
    </location>
</feature>
<gene>
    <name evidence="9" type="ORF">BBF96_10155</name>
</gene>
<evidence type="ECO:0000256" key="6">
    <source>
        <dbReference type="ARBA" id="ARBA00023136"/>
    </source>
</evidence>
<evidence type="ECO:0000313" key="10">
    <source>
        <dbReference type="Proteomes" id="UP000267250"/>
    </source>
</evidence>
<dbReference type="InterPro" id="IPR000515">
    <property type="entry name" value="MetI-like"/>
</dbReference>
<dbReference type="Proteomes" id="UP000267250">
    <property type="component" value="Chromosome"/>
</dbReference>
<dbReference type="SUPFAM" id="SSF161098">
    <property type="entry name" value="MetI-like"/>
    <property type="match status" value="1"/>
</dbReference>
<dbReference type="GO" id="GO:0005886">
    <property type="term" value="C:plasma membrane"/>
    <property type="evidence" value="ECO:0007669"/>
    <property type="project" value="UniProtKB-SubCell"/>
</dbReference>
<dbReference type="CDD" id="cd06261">
    <property type="entry name" value="TM_PBP2"/>
    <property type="match status" value="1"/>
</dbReference>
<evidence type="ECO:0000256" key="3">
    <source>
        <dbReference type="ARBA" id="ARBA00022475"/>
    </source>
</evidence>
<evidence type="ECO:0000256" key="4">
    <source>
        <dbReference type="ARBA" id="ARBA00022692"/>
    </source>
</evidence>
<dbReference type="InterPro" id="IPR050366">
    <property type="entry name" value="BP-dependent_transpt_permease"/>
</dbReference>
<evidence type="ECO:0000256" key="1">
    <source>
        <dbReference type="ARBA" id="ARBA00004651"/>
    </source>
</evidence>
<evidence type="ECO:0000256" key="2">
    <source>
        <dbReference type="ARBA" id="ARBA00022448"/>
    </source>
</evidence>
<name>A0A3Q9HRG1_9FIRM</name>